<name>A0AC55DHZ3_ECHTE</name>
<accession>A0AC55DHZ3</accession>
<organism evidence="1 2">
    <name type="scientific">Echinops telfairi</name>
    <name type="common">Lesser hedgehog tenrec</name>
    <dbReference type="NCBI Taxonomy" id="9371"/>
    <lineage>
        <taxon>Eukaryota</taxon>
        <taxon>Metazoa</taxon>
        <taxon>Chordata</taxon>
        <taxon>Craniata</taxon>
        <taxon>Vertebrata</taxon>
        <taxon>Euteleostomi</taxon>
        <taxon>Mammalia</taxon>
        <taxon>Eutheria</taxon>
        <taxon>Afrotheria</taxon>
        <taxon>Tenrecidae</taxon>
        <taxon>Tenrecinae</taxon>
        <taxon>Echinops</taxon>
    </lineage>
</organism>
<dbReference type="Proteomes" id="UP000694863">
    <property type="component" value="Unplaced"/>
</dbReference>
<keyword evidence="1" id="KW-1185">Reference proteome</keyword>
<gene>
    <name evidence="2" type="primary">SLPI</name>
</gene>
<reference evidence="2" key="1">
    <citation type="submission" date="2025-08" db="UniProtKB">
        <authorList>
            <consortium name="RefSeq"/>
        </authorList>
    </citation>
    <scope>IDENTIFICATION</scope>
</reference>
<dbReference type="RefSeq" id="XP_045151364.1">
    <property type="nucleotide sequence ID" value="XM_045295429.1"/>
</dbReference>
<proteinExistence type="predicted"/>
<protein>
    <submittedName>
        <fullName evidence="2">Antileukoproteinase</fullName>
    </submittedName>
</protein>
<evidence type="ECO:0000313" key="2">
    <source>
        <dbReference type="RefSeq" id="XP_045151364.1"/>
    </source>
</evidence>
<sequence length="132" mass="14190">MKPQGLFPLAVLLALSALLPWTVEGAEKMPEKAGRCPPKPQVMCLRYEAPQCQSDWQCPQKQKCCPGACGIKCLNPVDLFASGKKPGKCPVVNGQCMMLNPPDYCQKDGQCTGNLKCCKGMCGKVCISPVKG</sequence>
<evidence type="ECO:0000313" key="1">
    <source>
        <dbReference type="Proteomes" id="UP000694863"/>
    </source>
</evidence>